<dbReference type="PANTHER" id="PTHR47515">
    <property type="entry name" value="LOW CALCIUM RESPONSE LOCUS PROTEIN T"/>
    <property type="match status" value="1"/>
</dbReference>
<dbReference type="RefSeq" id="WP_378074639.1">
    <property type="nucleotide sequence ID" value="NZ_JAODNW010000022.1"/>
</dbReference>
<evidence type="ECO:0000313" key="4">
    <source>
        <dbReference type="Proteomes" id="UP001589755"/>
    </source>
</evidence>
<evidence type="ECO:0000259" key="2">
    <source>
        <dbReference type="PROSITE" id="PS50994"/>
    </source>
</evidence>
<dbReference type="InterPro" id="IPR002514">
    <property type="entry name" value="Transposase_8"/>
</dbReference>
<dbReference type="EMBL" id="JBHLXD010000014">
    <property type="protein sequence ID" value="MFC0208731.1"/>
    <property type="molecule type" value="Genomic_DNA"/>
</dbReference>
<feature type="region of interest" description="Disordered" evidence="1">
    <location>
        <begin position="342"/>
        <end position="366"/>
    </location>
</feature>
<dbReference type="InterPro" id="IPR009057">
    <property type="entry name" value="Homeodomain-like_sf"/>
</dbReference>
<dbReference type="InterPro" id="IPR001584">
    <property type="entry name" value="Integrase_cat-core"/>
</dbReference>
<dbReference type="InterPro" id="IPR036397">
    <property type="entry name" value="RNaseH_sf"/>
</dbReference>
<dbReference type="Gene3D" id="3.30.420.10">
    <property type="entry name" value="Ribonuclease H-like superfamily/Ribonuclease H"/>
    <property type="match status" value="1"/>
</dbReference>
<dbReference type="PROSITE" id="PS50994">
    <property type="entry name" value="INTEGRASE"/>
    <property type="match status" value="1"/>
</dbReference>
<sequence>MRPSRFTEEQIIGMLKEQEAGAKTADVCRKHGISAATFYKFKAKFGGMDVSDARRLKSLEDENARLKKLLAEQMLDNAILKDVAAKKLVTPDAKRKAVVHACEVHGVSQRRACQALRIDRSTVRYTSIRPDDAPLREAMKAVAAARRRFGYRRIHVMLDRQGIVMNQKKLRRLYREEKLQVRRRGGRKRALGTRRPMLVPDRANARWSLDFVSDTFTDGRRFRVLAVVDDYTRECLALIADTSLSGMRVVRELDAIIRWRGPPDTIVSDNGTELTSMAVLRWCQQTGIEWHYIAPGKPMQNAFVESFNGRFRDECLNDTLFSTLSEARSAITSWKEDYNHHRPHSALGNMPPAEFATKSTLDKQAA</sequence>
<feature type="domain" description="Integrase catalytic" evidence="2">
    <location>
        <begin position="196"/>
        <end position="359"/>
    </location>
</feature>
<proteinExistence type="predicted"/>
<dbReference type="SUPFAM" id="SSF53098">
    <property type="entry name" value="Ribonuclease H-like"/>
    <property type="match status" value="1"/>
</dbReference>
<organism evidence="3 4">
    <name type="scientific">Chelativorans intermedius</name>
    <dbReference type="NCBI Taxonomy" id="515947"/>
    <lineage>
        <taxon>Bacteria</taxon>
        <taxon>Pseudomonadati</taxon>
        <taxon>Pseudomonadota</taxon>
        <taxon>Alphaproteobacteria</taxon>
        <taxon>Hyphomicrobiales</taxon>
        <taxon>Phyllobacteriaceae</taxon>
        <taxon>Chelativorans</taxon>
    </lineage>
</organism>
<dbReference type="NCBIfam" id="NF033516">
    <property type="entry name" value="transpos_IS3"/>
    <property type="match status" value="1"/>
</dbReference>
<dbReference type="Proteomes" id="UP001589755">
    <property type="component" value="Unassembled WGS sequence"/>
</dbReference>
<evidence type="ECO:0000313" key="3">
    <source>
        <dbReference type="EMBL" id="MFC0208731.1"/>
    </source>
</evidence>
<keyword evidence="4" id="KW-1185">Reference proteome</keyword>
<accession>A0ABV6D7U5</accession>
<gene>
    <name evidence="3" type="ORF">ACFFJ2_10000</name>
</gene>
<dbReference type="InterPro" id="IPR025948">
    <property type="entry name" value="HTH-like_dom"/>
</dbReference>
<dbReference type="InterPro" id="IPR048020">
    <property type="entry name" value="Transpos_IS3"/>
</dbReference>
<dbReference type="SUPFAM" id="SSF46689">
    <property type="entry name" value="Homeodomain-like"/>
    <property type="match status" value="1"/>
</dbReference>
<comment type="caution">
    <text evidence="3">The sequence shown here is derived from an EMBL/GenBank/DDBJ whole genome shotgun (WGS) entry which is preliminary data.</text>
</comment>
<evidence type="ECO:0000256" key="1">
    <source>
        <dbReference type="SAM" id="MobiDB-lite"/>
    </source>
</evidence>
<dbReference type="Pfam" id="PF13276">
    <property type="entry name" value="HTH_21"/>
    <property type="match status" value="1"/>
</dbReference>
<protein>
    <submittedName>
        <fullName evidence="3">IS3 family transposase</fullName>
    </submittedName>
</protein>
<dbReference type="Pfam" id="PF13683">
    <property type="entry name" value="rve_3"/>
    <property type="match status" value="1"/>
</dbReference>
<dbReference type="InterPro" id="IPR012337">
    <property type="entry name" value="RNaseH-like_sf"/>
</dbReference>
<dbReference type="Pfam" id="PF01527">
    <property type="entry name" value="HTH_Tnp_1"/>
    <property type="match status" value="1"/>
</dbReference>
<name>A0ABV6D7U5_9HYPH</name>
<dbReference type="PANTHER" id="PTHR47515:SF1">
    <property type="entry name" value="BLR2054 PROTEIN"/>
    <property type="match status" value="1"/>
</dbReference>
<reference evidence="3 4" key="1">
    <citation type="submission" date="2024-09" db="EMBL/GenBank/DDBJ databases">
        <authorList>
            <person name="Sun Q."/>
            <person name="Mori K."/>
        </authorList>
    </citation>
    <scope>NUCLEOTIDE SEQUENCE [LARGE SCALE GENOMIC DNA]</scope>
    <source>
        <strain evidence="3 4">CCM 8543</strain>
    </source>
</reference>